<feature type="compositionally biased region" description="Low complexity" evidence="1">
    <location>
        <begin position="876"/>
        <end position="897"/>
    </location>
</feature>
<dbReference type="KEGG" id="clup:CLUP02_14368"/>
<gene>
    <name evidence="2" type="ORF">CLUP02_14368</name>
</gene>
<feature type="compositionally biased region" description="Low complexity" evidence="1">
    <location>
        <begin position="953"/>
        <end position="968"/>
    </location>
</feature>
<dbReference type="AlphaFoldDB" id="A0A9Q8T498"/>
<feature type="compositionally biased region" description="Polar residues" evidence="1">
    <location>
        <begin position="792"/>
        <end position="802"/>
    </location>
</feature>
<protein>
    <submittedName>
        <fullName evidence="2">Uncharacterized protein</fullName>
    </submittedName>
</protein>
<feature type="compositionally biased region" description="Basic and acidic residues" evidence="1">
    <location>
        <begin position="1120"/>
        <end position="1136"/>
    </location>
</feature>
<feature type="compositionally biased region" description="Polar residues" evidence="1">
    <location>
        <begin position="847"/>
        <end position="858"/>
    </location>
</feature>
<dbReference type="RefSeq" id="XP_049150443.1">
    <property type="nucleotide sequence ID" value="XM_049293297.1"/>
</dbReference>
<dbReference type="EMBL" id="CP019479">
    <property type="protein sequence ID" value="UQC88842.1"/>
    <property type="molecule type" value="Genomic_DNA"/>
</dbReference>
<feature type="region of interest" description="Disordered" evidence="1">
    <location>
        <begin position="1"/>
        <end position="54"/>
    </location>
</feature>
<evidence type="ECO:0000256" key="1">
    <source>
        <dbReference type="SAM" id="MobiDB-lite"/>
    </source>
</evidence>
<reference evidence="2" key="1">
    <citation type="journal article" date="2021" name="Mol. Plant Microbe Interact.">
        <title>Complete Genome Sequence of the Plant-Pathogenic Fungus Colletotrichum lupini.</title>
        <authorList>
            <person name="Baroncelli R."/>
            <person name="Pensec F."/>
            <person name="Da Lio D."/>
            <person name="Boufleur T."/>
            <person name="Vicente I."/>
            <person name="Sarrocco S."/>
            <person name="Picot A."/>
            <person name="Baraldi E."/>
            <person name="Sukno S."/>
            <person name="Thon M."/>
            <person name="Le Floch G."/>
        </authorList>
    </citation>
    <scope>NUCLEOTIDE SEQUENCE</scope>
    <source>
        <strain evidence="2">IMI 504893</strain>
    </source>
</reference>
<sequence>MRKLIEKSEEWPMGRPGARAETEREKGPQTRFFPVTASFQKTGGSPRAGERYDHPQKLEPLSPVLAPSPPCLRPEMGGDVHLPLLVDTARTHIGGGIETGVINNWAREAKNMTVVLRFLIDNGDGALLIVAGAAGHGSNNETGLNVNNANFFLLPLLYDTCVSFSFLCPRASEGLEKDPLSFQRIMHYVPSGTNRNRVIALRLADSDDCQTDTGAGLFVSFNLPVPRFPKEPLGRQFSGTLEAQRTGDHENPSYLRKGASDEIPGPIASNYPPLYMMKPKKQWPRGNELPSRTMSSGKLTPAEPMDFPLGVPAVEFEKRKRMIQGQGGTCPHRTLYSTRTLACTQECNFVSGRLASASGRFGSVVAERACAFMGTPEFQSKSLTPDAVCPEGQKPHFPESPPSRTTHLSTLVFSPPYIIGIISLIWTARTRKRATGLTTLHLTPYTSELQPTEAWRRTRLWLRHPNNTSPNTNCIQHHPPQQSIACSPLFDCFNHQNPPTYSVGQCLPHCTDTAATSPVQPPCAFLPRRPSRAVSRLQVQLSFPSTSICIPTPPQTRGLTGHASSFRQHSTFESAIVTHHAWRTRFLPLNFCLETIHPSQLPPVKNLRAMFEQKADSSPPDRGRSPGLSSNAASLGELAFSTSSQFIELPSLTLQTPSYGTETPPLSSTRPLSKIRTSFVAVEKDGRVGLRRDPSNESSVSQRRLSSHTEGEASVSGLSDKTMATEDTSGGYKTNIVGSPIPESPRRPDADKPTNGASPRSLGALNNHPSHNPDKHVDIETPTPELLPGDPTQMSPDHNVSNGTAAAKTAGSTAPKNSTKTTTKPLAKLAPPATITRAKTPLRSPVTAKTPTTATGGSKPSAPKAQHDAAKKPAEKPATSTPKSAAKTAGAGKKPAPVQVSPSSGIGFVKPKVKSPTKPVKLPASLMAPTAASVQRVKEAPRETLTRASGSQGRPASRASAPGAAAPPKTLKRQNSVINRPRPSIGPPPKKPLQDHPITKKDKEVDEGFLARMMRPTASSTSKVSEKAPVTPPRSRSAKPSSAKKASASRSPKRALSRPAAVRAGSRTGSPFASKKDAPVKNVVETAEAEAIAEAPRTPEAKAPATPEPIIEETAAEPSPAKEAEAEAPVEEKETAVPELEAVTEERVEEPELDDIIQQTATLGLKEEDAEDQELKSPDEFEELLADEKEAAEEDKTESTPALVEATTEVKTETA</sequence>
<feature type="compositionally biased region" description="Basic and acidic residues" evidence="1">
    <location>
        <begin position="992"/>
        <end position="1006"/>
    </location>
</feature>
<dbReference type="Proteomes" id="UP000830671">
    <property type="component" value="Chromosome 7"/>
</dbReference>
<feature type="compositionally biased region" description="Basic and acidic residues" evidence="1">
    <location>
        <begin position="686"/>
        <end position="695"/>
    </location>
</feature>
<feature type="region of interest" description="Disordered" evidence="1">
    <location>
        <begin position="282"/>
        <end position="306"/>
    </location>
</feature>
<proteinExistence type="predicted"/>
<feature type="compositionally biased region" description="Basic and acidic residues" evidence="1">
    <location>
        <begin position="1"/>
        <end position="28"/>
    </location>
</feature>
<feature type="compositionally biased region" description="Acidic residues" evidence="1">
    <location>
        <begin position="1180"/>
        <end position="1196"/>
    </location>
</feature>
<dbReference type="GeneID" id="73348307"/>
<name>A0A9Q8T498_9PEZI</name>
<feature type="compositionally biased region" description="Low complexity" evidence="1">
    <location>
        <begin position="803"/>
        <end position="834"/>
    </location>
</feature>
<keyword evidence="3" id="KW-1185">Reference proteome</keyword>
<feature type="compositionally biased region" description="Low complexity" evidence="1">
    <location>
        <begin position="1085"/>
        <end position="1109"/>
    </location>
</feature>
<feature type="compositionally biased region" description="Low complexity" evidence="1">
    <location>
        <begin position="1033"/>
        <end position="1050"/>
    </location>
</feature>
<evidence type="ECO:0000313" key="3">
    <source>
        <dbReference type="Proteomes" id="UP000830671"/>
    </source>
</evidence>
<feature type="compositionally biased region" description="Basic and acidic residues" evidence="1">
    <location>
        <begin position="936"/>
        <end position="945"/>
    </location>
</feature>
<evidence type="ECO:0000313" key="2">
    <source>
        <dbReference type="EMBL" id="UQC88842.1"/>
    </source>
</evidence>
<feature type="compositionally biased region" description="Basic and acidic residues" evidence="1">
    <location>
        <begin position="865"/>
        <end position="875"/>
    </location>
</feature>
<organism evidence="2 3">
    <name type="scientific">Colletotrichum lupini</name>
    <dbReference type="NCBI Taxonomy" id="145971"/>
    <lineage>
        <taxon>Eukaryota</taxon>
        <taxon>Fungi</taxon>
        <taxon>Dikarya</taxon>
        <taxon>Ascomycota</taxon>
        <taxon>Pezizomycotina</taxon>
        <taxon>Sordariomycetes</taxon>
        <taxon>Hypocreomycetidae</taxon>
        <taxon>Glomerellales</taxon>
        <taxon>Glomerellaceae</taxon>
        <taxon>Colletotrichum</taxon>
        <taxon>Colletotrichum acutatum species complex</taxon>
    </lineage>
</organism>
<feature type="region of interest" description="Disordered" evidence="1">
    <location>
        <begin position="686"/>
        <end position="1215"/>
    </location>
</feature>
<accession>A0A9Q8T498</accession>